<evidence type="ECO:0000313" key="2">
    <source>
        <dbReference type="EMBL" id="KZZ93932.1"/>
    </source>
</evidence>
<evidence type="ECO:0008006" key="4">
    <source>
        <dbReference type="Google" id="ProtNLM"/>
    </source>
</evidence>
<name>A0A168AHG6_9EURO</name>
<dbReference type="InterPro" id="IPR025212">
    <property type="entry name" value="CAD_CENP-Q"/>
</dbReference>
<dbReference type="Proteomes" id="UP000242877">
    <property type="component" value="Unassembled WGS sequence"/>
</dbReference>
<evidence type="ECO:0000256" key="1">
    <source>
        <dbReference type="SAM" id="MobiDB-lite"/>
    </source>
</evidence>
<accession>A0A168AHG6</accession>
<comment type="caution">
    <text evidence="2">The sequence shown here is derived from an EMBL/GenBank/DDBJ whole genome shotgun (WGS) entry which is preliminary data.</text>
</comment>
<proteinExistence type="predicted"/>
<organism evidence="2 3">
    <name type="scientific">Ascosphaera apis ARSEF 7405</name>
    <dbReference type="NCBI Taxonomy" id="392613"/>
    <lineage>
        <taxon>Eukaryota</taxon>
        <taxon>Fungi</taxon>
        <taxon>Dikarya</taxon>
        <taxon>Ascomycota</taxon>
        <taxon>Pezizomycotina</taxon>
        <taxon>Eurotiomycetes</taxon>
        <taxon>Eurotiomycetidae</taxon>
        <taxon>Onygenales</taxon>
        <taxon>Ascosphaeraceae</taxon>
        <taxon>Ascosphaera</taxon>
    </lineage>
</organism>
<evidence type="ECO:0000313" key="3">
    <source>
        <dbReference type="Proteomes" id="UP000242877"/>
    </source>
</evidence>
<dbReference type="OrthoDB" id="2420947at2759"/>
<dbReference type="VEuPathDB" id="FungiDB:AAP_02025"/>
<dbReference type="AlphaFoldDB" id="A0A168AHG6"/>
<protein>
    <recommendedName>
        <fullName evidence="4">Kinetochore protein fta7</fullName>
    </recommendedName>
</protein>
<feature type="compositionally biased region" description="Basic and acidic residues" evidence="1">
    <location>
        <begin position="26"/>
        <end position="44"/>
    </location>
</feature>
<gene>
    <name evidence="2" type="ORF">AAP_02025</name>
</gene>
<sequence>MARRRQIGREQASQDVAQLSDEEGGRDESQTPRKEDDEHQEDAAPQRPPKRSRKRKSGDVNDNDDDGDEEERPYASLRPHVQYVSSRVIQNKWTALPEGVQEKVKELLRAIERPAISSATKWEIDRNADGAAVERKRMLAQQTISEMRRMLVKRLPELTFPPNTRELDFDHEAALLENRNLESQLATTTGSIDLLRAEIHREKALLAKETSRLNALKSNAKSAAVEKKRLAKKIHPKIKELDQNDDHVHQRTEMFQLSKDQTLLCDINEDDAELYPIVKQLRRHLESMRQNSLQVDGLKDAVSRTKAALDFQGGLQ</sequence>
<reference evidence="2 3" key="1">
    <citation type="journal article" date="2016" name="Genome Biol. Evol.">
        <title>Divergent and convergent evolution of fungal pathogenicity.</title>
        <authorList>
            <person name="Shang Y."/>
            <person name="Xiao G."/>
            <person name="Zheng P."/>
            <person name="Cen K."/>
            <person name="Zhan S."/>
            <person name="Wang C."/>
        </authorList>
    </citation>
    <scope>NUCLEOTIDE SEQUENCE [LARGE SCALE GENOMIC DNA]</scope>
    <source>
        <strain evidence="2 3">ARSEF 7405</strain>
    </source>
</reference>
<dbReference type="Pfam" id="PF13094">
    <property type="entry name" value="CENP-Q"/>
    <property type="match status" value="1"/>
</dbReference>
<feature type="region of interest" description="Disordered" evidence="1">
    <location>
        <begin position="1"/>
        <end position="78"/>
    </location>
</feature>
<keyword evidence="3" id="KW-1185">Reference proteome</keyword>
<dbReference type="EMBL" id="AZGZ01000007">
    <property type="protein sequence ID" value="KZZ93932.1"/>
    <property type="molecule type" value="Genomic_DNA"/>
</dbReference>
<feature type="compositionally biased region" description="Acidic residues" evidence="1">
    <location>
        <begin position="61"/>
        <end position="71"/>
    </location>
</feature>